<dbReference type="InterPro" id="IPR013328">
    <property type="entry name" value="6PGD_dom2"/>
</dbReference>
<dbReference type="Pfam" id="PF14833">
    <property type="entry name" value="NAD_binding_11"/>
    <property type="match status" value="1"/>
</dbReference>
<dbReference type="RefSeq" id="WP_235017633.1">
    <property type="nucleotide sequence ID" value="NZ_FNVO01000001.1"/>
</dbReference>
<dbReference type="AlphaFoldDB" id="A0A1H5T0R7"/>
<reference evidence="8" key="1">
    <citation type="submission" date="2016-10" db="EMBL/GenBank/DDBJ databases">
        <authorList>
            <person name="Varghese N."/>
            <person name="Submissions S."/>
        </authorList>
    </citation>
    <scope>NUCLEOTIDE SEQUENCE [LARGE SCALE GENOMIC DNA]</scope>
    <source>
        <strain evidence="8">DSM 43163</strain>
    </source>
</reference>
<dbReference type="Proteomes" id="UP000236723">
    <property type="component" value="Unassembled WGS sequence"/>
</dbReference>
<evidence type="ECO:0000313" key="8">
    <source>
        <dbReference type="Proteomes" id="UP000236723"/>
    </source>
</evidence>
<keyword evidence="8" id="KW-1185">Reference proteome</keyword>
<dbReference type="InterPro" id="IPR006115">
    <property type="entry name" value="6PGDH_NADP-bd"/>
</dbReference>
<keyword evidence="3" id="KW-0520">NAD</keyword>
<sequence length="284" mass="29267">MTTAGFVGLGNMGGALAANVARAGLPLVAYDAAGPERTPEGAEYAADVAEVARQADVVVFSLPDGTVSEQVAREIVAVADRRVTHVVDTSTVGVRAAQDIAALLAGSGIAYVDAPVSGGVAGARARTLAVMYAGTDEACAHVEPVLTGLSDRRHRVGDRPGLAQALKLANNFLAATALAATSEAIAFGVSVGLEMDTMLEVLNGSSGRNSATSDKFPDHVLTGRYAAGFANSLMSKDVQLYLRAVADRDGPSSIATVTASLWERFAEAEPGADFTRIFPFVERS</sequence>
<gene>
    <name evidence="7" type="ORF">SAMN04489712_101438</name>
</gene>
<feature type="active site" evidence="4">
    <location>
        <position position="167"/>
    </location>
</feature>
<dbReference type="GO" id="GO:0016616">
    <property type="term" value="F:oxidoreductase activity, acting on the CH-OH group of donors, NAD or NADP as acceptor"/>
    <property type="evidence" value="ECO:0007669"/>
    <property type="project" value="TreeGrafter"/>
</dbReference>
<dbReference type="SUPFAM" id="SSF51735">
    <property type="entry name" value="NAD(P)-binding Rossmann-fold domains"/>
    <property type="match status" value="1"/>
</dbReference>
<evidence type="ECO:0000256" key="1">
    <source>
        <dbReference type="ARBA" id="ARBA00009080"/>
    </source>
</evidence>
<evidence type="ECO:0000256" key="2">
    <source>
        <dbReference type="ARBA" id="ARBA00023002"/>
    </source>
</evidence>
<dbReference type="GO" id="GO:0050661">
    <property type="term" value="F:NADP binding"/>
    <property type="evidence" value="ECO:0007669"/>
    <property type="project" value="InterPro"/>
</dbReference>
<evidence type="ECO:0000256" key="3">
    <source>
        <dbReference type="ARBA" id="ARBA00023027"/>
    </source>
</evidence>
<dbReference type="InterPro" id="IPR015815">
    <property type="entry name" value="HIBADH-related"/>
</dbReference>
<dbReference type="EMBL" id="FNVO01000001">
    <property type="protein sequence ID" value="SEF56423.1"/>
    <property type="molecule type" value="Genomic_DNA"/>
</dbReference>
<dbReference type="InterPro" id="IPR008927">
    <property type="entry name" value="6-PGluconate_DH-like_C_sf"/>
</dbReference>
<proteinExistence type="inferred from homology"/>
<organism evidence="7 8">
    <name type="scientific">Thermomonospora echinospora</name>
    <dbReference type="NCBI Taxonomy" id="1992"/>
    <lineage>
        <taxon>Bacteria</taxon>
        <taxon>Bacillati</taxon>
        <taxon>Actinomycetota</taxon>
        <taxon>Actinomycetes</taxon>
        <taxon>Streptosporangiales</taxon>
        <taxon>Thermomonosporaceae</taxon>
        <taxon>Thermomonospora</taxon>
    </lineage>
</organism>
<dbReference type="Gene3D" id="1.10.1040.10">
    <property type="entry name" value="N-(1-d-carboxylethyl)-l-norvaline Dehydrogenase, domain 2"/>
    <property type="match status" value="1"/>
</dbReference>
<evidence type="ECO:0000256" key="4">
    <source>
        <dbReference type="PIRSR" id="PIRSR000103-1"/>
    </source>
</evidence>
<protein>
    <submittedName>
        <fullName evidence="7">3-hydroxyisobutyrate dehydrogenase</fullName>
    </submittedName>
</protein>
<dbReference type="PANTHER" id="PTHR22981">
    <property type="entry name" value="3-HYDROXYISOBUTYRATE DEHYDROGENASE-RELATED"/>
    <property type="match status" value="1"/>
</dbReference>
<feature type="domain" description="3-hydroxyisobutyrate dehydrogenase-like NAD-binding" evidence="6">
    <location>
        <begin position="161"/>
        <end position="277"/>
    </location>
</feature>
<comment type="similarity">
    <text evidence="1">Belongs to the HIBADH-related family.</text>
</comment>
<dbReference type="Gene3D" id="3.40.50.720">
    <property type="entry name" value="NAD(P)-binding Rossmann-like Domain"/>
    <property type="match status" value="1"/>
</dbReference>
<dbReference type="GO" id="GO:0051287">
    <property type="term" value="F:NAD binding"/>
    <property type="evidence" value="ECO:0007669"/>
    <property type="project" value="InterPro"/>
</dbReference>
<dbReference type="Pfam" id="PF03446">
    <property type="entry name" value="NAD_binding_2"/>
    <property type="match status" value="1"/>
</dbReference>
<feature type="domain" description="6-phosphogluconate dehydrogenase NADP-binding" evidence="5">
    <location>
        <begin position="5"/>
        <end position="151"/>
    </location>
</feature>
<dbReference type="SUPFAM" id="SSF48179">
    <property type="entry name" value="6-phosphogluconate dehydrogenase C-terminal domain-like"/>
    <property type="match status" value="1"/>
</dbReference>
<evidence type="ECO:0000259" key="5">
    <source>
        <dbReference type="Pfam" id="PF03446"/>
    </source>
</evidence>
<name>A0A1H5T0R7_9ACTN</name>
<dbReference type="PIRSF" id="PIRSF000103">
    <property type="entry name" value="HIBADH"/>
    <property type="match status" value="1"/>
</dbReference>
<dbReference type="InterPro" id="IPR029154">
    <property type="entry name" value="HIBADH-like_NADP-bd"/>
</dbReference>
<evidence type="ECO:0000313" key="7">
    <source>
        <dbReference type="EMBL" id="SEF56423.1"/>
    </source>
</evidence>
<keyword evidence="2" id="KW-0560">Oxidoreductase</keyword>
<evidence type="ECO:0000259" key="6">
    <source>
        <dbReference type="Pfam" id="PF14833"/>
    </source>
</evidence>
<dbReference type="InterPro" id="IPR036291">
    <property type="entry name" value="NAD(P)-bd_dom_sf"/>
</dbReference>
<accession>A0A1H5T0R7</accession>
<dbReference type="PANTHER" id="PTHR22981:SF7">
    <property type="entry name" value="3-HYDROXYISOBUTYRATE DEHYDROGENASE, MITOCHONDRIAL"/>
    <property type="match status" value="1"/>
</dbReference>